<comment type="caution">
    <text evidence="4">The sequence shown here is derived from an EMBL/GenBank/DDBJ whole genome shotgun (WGS) entry which is preliminary data.</text>
</comment>
<sequence length="296" mass="33263">MKVLITGANGQLGTDLCQTLQRFEVIPLTHKDLDIADINSTKKVLLKHNPEVVINTAAYVRVDDCETEQDKAFLVNALGARNIAVTASLIDAKLVHISTDYVFGGELNPKNTPYTEFDTPIPLSTYGKSKLVGENFIRHLCKRYFIIRSSGLFGIAGSSGKGGNFVETILKLAKERSELRVVNDQIFSPTYTKDLAHKIGQLINTEYYGIFHITNKGSCSWYEFAKEILMQAGLNIPIISITSDQYPQKAKRPHYSVLDNYHLRLLGMEDMRAWQEALEDYMKVKVGVVGERNEEK</sequence>
<comment type="function">
    <text evidence="2">Catalyzes the reduction of dTDP-6-deoxy-L-lyxo-4-hexulose to yield dTDP-L-rhamnose.</text>
</comment>
<dbReference type="Gene3D" id="3.40.50.720">
    <property type="entry name" value="NAD(P)-binding Rossmann-like Domain"/>
    <property type="match status" value="1"/>
</dbReference>
<keyword evidence="2 4" id="KW-0560">Oxidoreductase</keyword>
<evidence type="ECO:0000259" key="3">
    <source>
        <dbReference type="Pfam" id="PF04321"/>
    </source>
</evidence>
<dbReference type="InterPro" id="IPR029903">
    <property type="entry name" value="RmlD-like-bd"/>
</dbReference>
<feature type="domain" description="RmlD-like substrate binding" evidence="3">
    <location>
        <begin position="1"/>
        <end position="283"/>
    </location>
</feature>
<reference evidence="4 5" key="1">
    <citation type="journal article" date="2021" name="bioRxiv">
        <title>Unique metabolic strategies in Hadean analogues reveal hints for primordial physiology.</title>
        <authorList>
            <person name="Nobu M.K."/>
            <person name="Nakai R."/>
            <person name="Tamazawa S."/>
            <person name="Mori H."/>
            <person name="Toyoda A."/>
            <person name="Ijiri A."/>
            <person name="Suzuki S."/>
            <person name="Kurokawa K."/>
            <person name="Kamagata Y."/>
            <person name="Tamaki H."/>
        </authorList>
    </citation>
    <scope>NUCLEOTIDE SEQUENCE [LARGE SCALE GENOMIC DNA]</scope>
    <source>
        <strain evidence="4">BS525</strain>
    </source>
</reference>
<dbReference type="EMBL" id="QLTW01000111">
    <property type="protein sequence ID" value="MBT9145537.1"/>
    <property type="molecule type" value="Genomic_DNA"/>
</dbReference>
<dbReference type="GO" id="GO:0019305">
    <property type="term" value="P:dTDP-rhamnose biosynthetic process"/>
    <property type="evidence" value="ECO:0007669"/>
    <property type="project" value="TreeGrafter"/>
</dbReference>
<dbReference type="NCBIfam" id="TIGR01214">
    <property type="entry name" value="rmlD"/>
    <property type="match status" value="1"/>
</dbReference>
<dbReference type="SUPFAM" id="SSF51735">
    <property type="entry name" value="NAD(P)-binding Rossmann-fold domains"/>
    <property type="match status" value="1"/>
</dbReference>
<evidence type="ECO:0000313" key="4">
    <source>
        <dbReference type="EMBL" id="MBT9145537.1"/>
    </source>
</evidence>
<dbReference type="GO" id="GO:0008831">
    <property type="term" value="F:dTDP-4-dehydrorhamnose reductase activity"/>
    <property type="evidence" value="ECO:0007669"/>
    <property type="project" value="UniProtKB-EC"/>
</dbReference>
<keyword evidence="2" id="KW-0521">NADP</keyword>
<dbReference type="Pfam" id="PF04321">
    <property type="entry name" value="RmlD_sub_bind"/>
    <property type="match status" value="1"/>
</dbReference>
<comment type="pathway">
    <text evidence="2">Carbohydrate biosynthesis; dTDP-L-rhamnose biosynthesis.</text>
</comment>
<dbReference type="CDD" id="cd05254">
    <property type="entry name" value="dTDP_HR_like_SDR_e"/>
    <property type="match status" value="1"/>
</dbReference>
<dbReference type="AlphaFoldDB" id="A0A9E2BIL7"/>
<evidence type="ECO:0000256" key="1">
    <source>
        <dbReference type="ARBA" id="ARBA00010944"/>
    </source>
</evidence>
<accession>A0A9E2BIL7</accession>
<dbReference type="PANTHER" id="PTHR10491">
    <property type="entry name" value="DTDP-4-DEHYDRORHAMNOSE REDUCTASE"/>
    <property type="match status" value="1"/>
</dbReference>
<organism evidence="4 5">
    <name type="scientific">Psychracetigena formicireducens</name>
    <dbReference type="NCBI Taxonomy" id="2986056"/>
    <lineage>
        <taxon>Bacteria</taxon>
        <taxon>Bacillati</taxon>
        <taxon>Candidatus Lithacetigenota</taxon>
        <taxon>Candidatus Psychracetigena</taxon>
    </lineage>
</organism>
<dbReference type="EC" id="1.1.1.133" evidence="2"/>
<dbReference type="InterPro" id="IPR005913">
    <property type="entry name" value="dTDP_dehydrorham_reduct"/>
</dbReference>
<evidence type="ECO:0000256" key="2">
    <source>
        <dbReference type="RuleBase" id="RU364082"/>
    </source>
</evidence>
<proteinExistence type="inferred from homology"/>
<dbReference type="GO" id="GO:0005829">
    <property type="term" value="C:cytosol"/>
    <property type="evidence" value="ECO:0007669"/>
    <property type="project" value="TreeGrafter"/>
</dbReference>
<gene>
    <name evidence="4" type="primary">rmlD_1</name>
    <name evidence="4" type="ORF">DDT42_01409</name>
</gene>
<evidence type="ECO:0000313" key="5">
    <source>
        <dbReference type="Proteomes" id="UP000811545"/>
    </source>
</evidence>
<dbReference type="PANTHER" id="PTHR10491:SF4">
    <property type="entry name" value="METHIONINE ADENOSYLTRANSFERASE 2 SUBUNIT BETA"/>
    <property type="match status" value="1"/>
</dbReference>
<dbReference type="InterPro" id="IPR036291">
    <property type="entry name" value="NAD(P)-bd_dom_sf"/>
</dbReference>
<protein>
    <recommendedName>
        <fullName evidence="2">dTDP-4-dehydrorhamnose reductase</fullName>
        <ecNumber evidence="2">1.1.1.133</ecNumber>
    </recommendedName>
</protein>
<name>A0A9E2BIL7_PSYF1</name>
<dbReference type="Gene3D" id="3.90.25.10">
    <property type="entry name" value="UDP-galactose 4-epimerase, domain 1"/>
    <property type="match status" value="1"/>
</dbReference>
<comment type="similarity">
    <text evidence="1 2">Belongs to the dTDP-4-dehydrorhamnose reductase family.</text>
</comment>
<dbReference type="Proteomes" id="UP000811545">
    <property type="component" value="Unassembled WGS sequence"/>
</dbReference>